<comment type="caution">
    <text evidence="18">The sequence shown here is derived from an EMBL/GenBank/DDBJ whole genome shotgun (WGS) entry which is preliminary data.</text>
</comment>
<reference evidence="18 19" key="1">
    <citation type="journal article" date="2019" name="ISME J.">
        <title>Genome analyses of uncultured TG2/ZB3 bacteria in 'Margulisbacteria' specifically attached to ectosymbiotic spirochetes of protists in the termite gut.</title>
        <authorList>
            <person name="Utami Y.D."/>
            <person name="Kuwahara H."/>
            <person name="Igai K."/>
            <person name="Murakami T."/>
            <person name="Sugaya K."/>
            <person name="Morikawa T."/>
            <person name="Nagura Y."/>
            <person name="Yuki M."/>
            <person name="Deevong P."/>
            <person name="Inoue T."/>
            <person name="Kihara K."/>
            <person name="Lo N."/>
            <person name="Yamada A."/>
            <person name="Ohkuma M."/>
            <person name="Hongoh Y."/>
        </authorList>
    </citation>
    <scope>NUCLEOTIDE SEQUENCE [LARGE SCALE GENOMIC DNA]</scope>
    <source>
        <strain evidence="18">NkOx7-01</strain>
    </source>
</reference>
<dbReference type="InterPro" id="IPR029035">
    <property type="entry name" value="DHS-like_NAD/FAD-binding_dom"/>
</dbReference>
<dbReference type="Proteomes" id="UP000269352">
    <property type="component" value="Unassembled WGS sequence"/>
</dbReference>
<protein>
    <recommendedName>
        <fullName evidence="4 14">Acetolactate synthase</fullName>
        <ecNumber evidence="4 14">2.2.1.6</ecNumber>
    </recommendedName>
</protein>
<dbReference type="AlphaFoldDB" id="A0A388T877"/>
<evidence type="ECO:0000256" key="2">
    <source>
        <dbReference type="ARBA" id="ARBA00005025"/>
    </source>
</evidence>
<evidence type="ECO:0000256" key="5">
    <source>
        <dbReference type="ARBA" id="ARBA00022605"/>
    </source>
</evidence>
<dbReference type="GO" id="GO:0005948">
    <property type="term" value="C:acetolactate synthase complex"/>
    <property type="evidence" value="ECO:0007669"/>
    <property type="project" value="TreeGrafter"/>
</dbReference>
<dbReference type="Pfam" id="PF02775">
    <property type="entry name" value="TPP_enzyme_C"/>
    <property type="match status" value="1"/>
</dbReference>
<keyword evidence="6" id="KW-0285">Flavoprotein</keyword>
<comment type="pathway">
    <text evidence="1 14">Amino-acid biosynthesis; L-isoleucine biosynthesis; L-isoleucine from 2-oxobutanoate: step 1/4.</text>
</comment>
<evidence type="ECO:0000256" key="7">
    <source>
        <dbReference type="ARBA" id="ARBA00022679"/>
    </source>
</evidence>
<dbReference type="Gene3D" id="3.40.50.1220">
    <property type="entry name" value="TPP-binding domain"/>
    <property type="match status" value="1"/>
</dbReference>
<keyword evidence="12 14" id="KW-0100">Branched-chain amino acid biosynthesis</keyword>
<evidence type="ECO:0000256" key="9">
    <source>
        <dbReference type="ARBA" id="ARBA00022827"/>
    </source>
</evidence>
<dbReference type="GO" id="GO:0009099">
    <property type="term" value="P:L-valine biosynthetic process"/>
    <property type="evidence" value="ECO:0007669"/>
    <property type="project" value="UniProtKB-UniPathway"/>
</dbReference>
<dbReference type="NCBIfam" id="TIGR00118">
    <property type="entry name" value="acolac_lg"/>
    <property type="match status" value="1"/>
</dbReference>
<gene>
    <name evidence="18" type="primary">ilvB</name>
    <name evidence="18" type="ORF">NO1_0297</name>
</gene>
<evidence type="ECO:0000256" key="12">
    <source>
        <dbReference type="ARBA" id="ARBA00023304"/>
    </source>
</evidence>
<keyword evidence="9" id="KW-0274">FAD</keyword>
<dbReference type="GO" id="GO:0050660">
    <property type="term" value="F:flavin adenine dinucleotide binding"/>
    <property type="evidence" value="ECO:0007669"/>
    <property type="project" value="InterPro"/>
</dbReference>
<dbReference type="PANTHER" id="PTHR18968:SF13">
    <property type="entry name" value="ACETOLACTATE SYNTHASE CATALYTIC SUBUNIT, MITOCHONDRIAL"/>
    <property type="match status" value="1"/>
</dbReference>
<dbReference type="GO" id="GO:0009097">
    <property type="term" value="P:isoleucine biosynthetic process"/>
    <property type="evidence" value="ECO:0007669"/>
    <property type="project" value="UniProtKB-UniPathway"/>
</dbReference>
<feature type="domain" description="Thiamine pyrophosphate enzyme central" evidence="15">
    <location>
        <begin position="195"/>
        <end position="329"/>
    </location>
</feature>
<dbReference type="Gene3D" id="3.40.50.970">
    <property type="match status" value="2"/>
</dbReference>
<dbReference type="InterPro" id="IPR012001">
    <property type="entry name" value="Thiamin_PyroP_enz_TPP-bd_dom"/>
</dbReference>
<comment type="cofactor">
    <cofactor evidence="14">
        <name>Mg(2+)</name>
        <dbReference type="ChEBI" id="CHEBI:18420"/>
    </cofactor>
    <text evidence="14">Binds 1 Mg(2+) ion per subunit.</text>
</comment>
<dbReference type="CDD" id="cd07035">
    <property type="entry name" value="TPP_PYR_POX_like"/>
    <property type="match status" value="1"/>
</dbReference>
<dbReference type="SUPFAM" id="SSF52467">
    <property type="entry name" value="DHS-like NAD/FAD-binding domain"/>
    <property type="match status" value="1"/>
</dbReference>
<dbReference type="InterPro" id="IPR000399">
    <property type="entry name" value="TPP-bd_CS"/>
</dbReference>
<dbReference type="FunFam" id="3.40.50.1220:FF:000008">
    <property type="entry name" value="Acetolactate synthase"/>
    <property type="match status" value="1"/>
</dbReference>
<comment type="pathway">
    <text evidence="2 14">Amino-acid biosynthesis; L-valine biosynthesis; L-valine from pyruvate: step 1/4.</text>
</comment>
<dbReference type="InterPro" id="IPR039368">
    <property type="entry name" value="AHAS_TPP"/>
</dbReference>
<organism evidence="18 19">
    <name type="scientific">Termititenax aidoneus</name>
    <dbReference type="NCBI Taxonomy" id="2218524"/>
    <lineage>
        <taxon>Bacteria</taxon>
        <taxon>Bacillati</taxon>
        <taxon>Candidatus Margulisiibacteriota</taxon>
        <taxon>Candidatus Termititenacia</taxon>
        <taxon>Candidatus Termititenacales</taxon>
        <taxon>Candidatus Termititenacaceae</taxon>
        <taxon>Candidatus Termititenax</taxon>
    </lineage>
</organism>
<dbReference type="GO" id="GO:0003984">
    <property type="term" value="F:acetolactate synthase activity"/>
    <property type="evidence" value="ECO:0007669"/>
    <property type="project" value="UniProtKB-EC"/>
</dbReference>
<keyword evidence="8 14" id="KW-0479">Metal-binding</keyword>
<evidence type="ECO:0000256" key="8">
    <source>
        <dbReference type="ARBA" id="ARBA00022723"/>
    </source>
</evidence>
<evidence type="ECO:0000256" key="13">
    <source>
        <dbReference type="ARBA" id="ARBA00048670"/>
    </source>
</evidence>
<dbReference type="EC" id="2.2.1.6" evidence="4 14"/>
<evidence type="ECO:0000256" key="4">
    <source>
        <dbReference type="ARBA" id="ARBA00013145"/>
    </source>
</evidence>
<dbReference type="PROSITE" id="PS00187">
    <property type="entry name" value="TPP_ENZYMES"/>
    <property type="match status" value="1"/>
</dbReference>
<keyword evidence="10 14" id="KW-0460">Magnesium</keyword>
<dbReference type="Pfam" id="PF02776">
    <property type="entry name" value="TPP_enzyme_N"/>
    <property type="match status" value="1"/>
</dbReference>
<accession>A0A388T877</accession>
<dbReference type="FunFam" id="3.40.50.970:FF:000007">
    <property type="entry name" value="Acetolactate synthase"/>
    <property type="match status" value="1"/>
</dbReference>
<evidence type="ECO:0000259" key="16">
    <source>
        <dbReference type="Pfam" id="PF02775"/>
    </source>
</evidence>
<feature type="domain" description="Thiamine pyrophosphate enzyme N-terminal TPP-binding" evidence="17">
    <location>
        <begin position="5"/>
        <end position="119"/>
    </location>
</feature>
<evidence type="ECO:0000256" key="11">
    <source>
        <dbReference type="ARBA" id="ARBA00023052"/>
    </source>
</evidence>
<comment type="catalytic activity">
    <reaction evidence="13 14">
        <text>2 pyruvate + H(+) = (2S)-2-acetolactate + CO2</text>
        <dbReference type="Rhea" id="RHEA:25249"/>
        <dbReference type="ChEBI" id="CHEBI:15361"/>
        <dbReference type="ChEBI" id="CHEBI:15378"/>
        <dbReference type="ChEBI" id="CHEBI:16526"/>
        <dbReference type="ChEBI" id="CHEBI:58476"/>
        <dbReference type="EC" id="2.2.1.6"/>
    </reaction>
</comment>
<evidence type="ECO:0000256" key="10">
    <source>
        <dbReference type="ARBA" id="ARBA00022842"/>
    </source>
</evidence>
<dbReference type="InterPro" id="IPR011766">
    <property type="entry name" value="TPP_enzyme_TPP-bd"/>
</dbReference>
<dbReference type="InterPro" id="IPR029061">
    <property type="entry name" value="THDP-binding"/>
</dbReference>
<dbReference type="InterPro" id="IPR012000">
    <property type="entry name" value="Thiamin_PyroP_enz_cen_dom"/>
</dbReference>
<proteinExistence type="inferred from homology"/>
<keyword evidence="7 14" id="KW-0808">Transferase</keyword>
<dbReference type="FunFam" id="3.40.50.970:FF:000016">
    <property type="entry name" value="Acetolactate synthase"/>
    <property type="match status" value="1"/>
</dbReference>
<dbReference type="Pfam" id="PF00205">
    <property type="entry name" value="TPP_enzyme_M"/>
    <property type="match status" value="1"/>
</dbReference>
<comment type="similarity">
    <text evidence="3 14">Belongs to the TPP enzyme family.</text>
</comment>
<dbReference type="UniPathway" id="UPA00047">
    <property type="reaction ID" value="UER00055"/>
</dbReference>
<evidence type="ECO:0000259" key="17">
    <source>
        <dbReference type="Pfam" id="PF02776"/>
    </source>
</evidence>
<evidence type="ECO:0000256" key="3">
    <source>
        <dbReference type="ARBA" id="ARBA00007812"/>
    </source>
</evidence>
<evidence type="ECO:0000313" key="19">
    <source>
        <dbReference type="Proteomes" id="UP000269352"/>
    </source>
</evidence>
<dbReference type="InterPro" id="IPR012846">
    <property type="entry name" value="Acetolactate_synth_lsu"/>
</dbReference>
<keyword evidence="11 14" id="KW-0786">Thiamine pyrophosphate</keyword>
<dbReference type="GO" id="GO:0030976">
    <property type="term" value="F:thiamine pyrophosphate binding"/>
    <property type="evidence" value="ECO:0007669"/>
    <property type="project" value="UniProtKB-UniRule"/>
</dbReference>
<name>A0A388T877_TERA1</name>
<keyword evidence="19" id="KW-1185">Reference proteome</keyword>
<evidence type="ECO:0000313" key="18">
    <source>
        <dbReference type="EMBL" id="GBR72839.1"/>
    </source>
</evidence>
<keyword evidence="5 14" id="KW-0028">Amino-acid biosynthesis</keyword>
<feature type="domain" description="Thiamine pyrophosphate enzyme TPP-binding" evidence="16">
    <location>
        <begin position="389"/>
        <end position="536"/>
    </location>
</feature>
<dbReference type="CDD" id="cd02015">
    <property type="entry name" value="TPP_AHAS"/>
    <property type="match status" value="1"/>
</dbReference>
<dbReference type="SUPFAM" id="SSF52518">
    <property type="entry name" value="Thiamin diphosphate-binding fold (THDP-binding)"/>
    <property type="match status" value="2"/>
</dbReference>
<evidence type="ECO:0000259" key="15">
    <source>
        <dbReference type="Pfam" id="PF00205"/>
    </source>
</evidence>
<sequence length="572" mass="61880">MTPIMKGSQILIEALIEEGVEVIFGYPGGRALEIYDALFAEKRLKHILVRHEQGAGHAADGYARATGRVGVCLTTSGPGATNLVTAIATAYMDSVPLVAITGQVGTTQIGKDAFQEADMTGITMPITKHNYLIKDVSELAPTIKEAFHLARTGRPGPVLIDIPSDVCKQNTDFKYPEKIDLPNYKPTLKGNPRQIKQAIELLAQAERPLVIAGGGIIAANAAKELTEFIQTTSIPAAATLLGLGIIPPNTAGYLGMPGMHGSAAVNYALCEADVILAIGMRFDDRITGNPQLFARQAKIIHADIDPAEINKCVPADVPIIGDAREILKEMLALLKKNKFTSRAEWLQQIAKWQKDFPLTYAQDSKTIKPQQVCEVLNDLTKGDAVYITDVGTHQMFAAQYLRIKSPRRFLSSGGLGTMGFGLPAAIGAALACPKENIICLAGDGGIQMNIQELGTIATNKLPVKILVINNRWLGMVRQWQQLFYCKHYSHTDLAECQPDFLKLAEAYGIKGVQIENPKHLEKQLQEVLAYKGAVLANILVAREENVLPMVPSGGVLNKMLLPQIGALIGALK</sequence>
<evidence type="ECO:0000256" key="1">
    <source>
        <dbReference type="ARBA" id="ARBA00004974"/>
    </source>
</evidence>
<evidence type="ECO:0000256" key="14">
    <source>
        <dbReference type="RuleBase" id="RU003591"/>
    </source>
</evidence>
<dbReference type="GO" id="GO:0000287">
    <property type="term" value="F:magnesium ion binding"/>
    <property type="evidence" value="ECO:0007669"/>
    <property type="project" value="UniProtKB-UniRule"/>
</dbReference>
<dbReference type="UniPathway" id="UPA00049">
    <property type="reaction ID" value="UER00059"/>
</dbReference>
<dbReference type="EMBL" id="BGZN01000003">
    <property type="protein sequence ID" value="GBR72839.1"/>
    <property type="molecule type" value="Genomic_DNA"/>
</dbReference>
<dbReference type="InterPro" id="IPR045229">
    <property type="entry name" value="TPP_enz"/>
</dbReference>
<evidence type="ECO:0000256" key="6">
    <source>
        <dbReference type="ARBA" id="ARBA00022630"/>
    </source>
</evidence>
<dbReference type="PANTHER" id="PTHR18968">
    <property type="entry name" value="THIAMINE PYROPHOSPHATE ENZYMES"/>
    <property type="match status" value="1"/>
</dbReference>
<comment type="cofactor">
    <cofactor evidence="14">
        <name>thiamine diphosphate</name>
        <dbReference type="ChEBI" id="CHEBI:58937"/>
    </cofactor>
    <text evidence="14">Binds 1 thiamine pyrophosphate per subunit.</text>
</comment>